<keyword evidence="2" id="KW-1185">Reference proteome</keyword>
<dbReference type="InterPro" id="IPR004884">
    <property type="entry name" value="DUF261"/>
</dbReference>
<reference evidence="1 2" key="1">
    <citation type="submission" date="2022-11" db="EMBL/GenBank/DDBJ databases">
        <title>Genome sequence of clinical isolate of the human pathogenic Borrelia fainii.</title>
        <authorList>
            <person name="Itokawa K."/>
            <person name="Sato K."/>
            <person name="Qiu Y."/>
        </authorList>
    </citation>
    <scope>NUCLEOTIDE SEQUENCE [LARGE SCALE GENOMIC DNA]</scope>
    <source>
        <strain evidence="1 2">Qtaro</strain>
        <plasmid evidence="1 2">p59</plasmid>
    </source>
</reference>
<geneLocation type="plasmid" evidence="1 2">
    <name>p59</name>
</geneLocation>
<evidence type="ECO:0000313" key="1">
    <source>
        <dbReference type="EMBL" id="BDU63463.1"/>
    </source>
</evidence>
<dbReference type="Pfam" id="PF03196">
    <property type="entry name" value="DUF261"/>
    <property type="match status" value="1"/>
</dbReference>
<name>A0ABN6UUN8_9SPIR</name>
<keyword evidence="1" id="KW-0614">Plasmid</keyword>
<organism evidence="1 2">
    <name type="scientific">Candidatus Borrelia fainii</name>
    <dbReference type="NCBI Taxonomy" id="2518322"/>
    <lineage>
        <taxon>Bacteria</taxon>
        <taxon>Pseudomonadati</taxon>
        <taxon>Spirochaetota</taxon>
        <taxon>Spirochaetia</taxon>
        <taxon>Spirochaetales</taxon>
        <taxon>Borreliaceae</taxon>
        <taxon>Borrelia</taxon>
    </lineage>
</organism>
<dbReference type="EMBL" id="AP027072">
    <property type="protein sequence ID" value="BDU63463.1"/>
    <property type="molecule type" value="Genomic_DNA"/>
</dbReference>
<sequence>MQIKQNNPNLILEIQEWGCYFLSLHYYIEKFKKFRFSISDINNNYHTFVKLGYMRSNCYILNPCAVLGRFNINTSIRWEAPTYICLDSEFEVSEVKIKGVPGYHFMATNNGVVLYDSLEFEDRGREYTLTSKRIFKQA</sequence>
<dbReference type="Proteomes" id="UP001317516">
    <property type="component" value="Plasmid p59"/>
</dbReference>
<accession>A0ABN6UUN8</accession>
<evidence type="ECO:0000313" key="2">
    <source>
        <dbReference type="Proteomes" id="UP001317516"/>
    </source>
</evidence>
<gene>
    <name evidence="1" type="primary">bppB</name>
    <name evidence="1" type="ORF">BOFE_10030</name>
</gene>
<protein>
    <submittedName>
        <fullName evidence="1">Uncharacterized protein</fullName>
    </submittedName>
</protein>
<dbReference type="RefSeq" id="WP_281862357.1">
    <property type="nucleotide sequence ID" value="NZ_AP027072.1"/>
</dbReference>
<proteinExistence type="predicted"/>